<evidence type="ECO:0000313" key="1">
    <source>
        <dbReference type="EMBL" id="SDP42273.1"/>
    </source>
</evidence>
<gene>
    <name evidence="1" type="ORF">SAMN04488529_10593</name>
</gene>
<name>A0A1H0SKJ9_9CLOT</name>
<protein>
    <submittedName>
        <fullName evidence="1">Uncharacterized protein</fullName>
    </submittedName>
</protein>
<keyword evidence="2" id="KW-1185">Reference proteome</keyword>
<evidence type="ECO:0000313" key="2">
    <source>
        <dbReference type="Proteomes" id="UP000198597"/>
    </source>
</evidence>
<dbReference type="STRING" id="94869.SAMN04488529_10593"/>
<accession>A0A1H0SKJ9</accession>
<dbReference type="GeneID" id="65308818"/>
<sequence>MNNKKLYTLANFIIYSLITVLIILITYNALILYKRYKIPKIPQNSINVSPNYNDGISDILVND</sequence>
<dbReference type="RefSeq" id="WP_089969150.1">
    <property type="nucleotide sequence ID" value="NZ_CP071376.1"/>
</dbReference>
<dbReference type="AlphaFoldDB" id="A0A1H0SKJ9"/>
<proteinExistence type="predicted"/>
<reference evidence="1 2" key="1">
    <citation type="submission" date="2016-10" db="EMBL/GenBank/DDBJ databases">
        <authorList>
            <person name="de Groot N.N."/>
        </authorList>
    </citation>
    <scope>NUCLEOTIDE SEQUENCE [LARGE SCALE GENOMIC DNA]</scope>
    <source>
        <strain evidence="1 2">DSM 12272</strain>
    </source>
</reference>
<organism evidence="1 2">
    <name type="scientific">Clostridium gasigenes</name>
    <dbReference type="NCBI Taxonomy" id="94869"/>
    <lineage>
        <taxon>Bacteria</taxon>
        <taxon>Bacillati</taxon>
        <taxon>Bacillota</taxon>
        <taxon>Clostridia</taxon>
        <taxon>Eubacteriales</taxon>
        <taxon>Clostridiaceae</taxon>
        <taxon>Clostridium</taxon>
    </lineage>
</organism>
<dbReference type="Proteomes" id="UP000198597">
    <property type="component" value="Unassembled WGS sequence"/>
</dbReference>
<dbReference type="EMBL" id="FNJM01000005">
    <property type="protein sequence ID" value="SDP42273.1"/>
    <property type="molecule type" value="Genomic_DNA"/>
</dbReference>